<organism evidence="2 3">
    <name type="scientific">Tanacetum coccineum</name>
    <dbReference type="NCBI Taxonomy" id="301880"/>
    <lineage>
        <taxon>Eukaryota</taxon>
        <taxon>Viridiplantae</taxon>
        <taxon>Streptophyta</taxon>
        <taxon>Embryophyta</taxon>
        <taxon>Tracheophyta</taxon>
        <taxon>Spermatophyta</taxon>
        <taxon>Magnoliopsida</taxon>
        <taxon>eudicotyledons</taxon>
        <taxon>Gunneridae</taxon>
        <taxon>Pentapetalae</taxon>
        <taxon>asterids</taxon>
        <taxon>campanulids</taxon>
        <taxon>Asterales</taxon>
        <taxon>Asteraceae</taxon>
        <taxon>Asteroideae</taxon>
        <taxon>Anthemideae</taxon>
        <taxon>Anthemidinae</taxon>
        <taxon>Tanacetum</taxon>
    </lineage>
</organism>
<evidence type="ECO:0000256" key="1">
    <source>
        <dbReference type="SAM" id="MobiDB-lite"/>
    </source>
</evidence>
<protein>
    <submittedName>
        <fullName evidence="2">Uncharacterized protein</fullName>
    </submittedName>
</protein>
<feature type="region of interest" description="Disordered" evidence="1">
    <location>
        <begin position="57"/>
        <end position="82"/>
    </location>
</feature>
<gene>
    <name evidence="2" type="ORF">Tco_0878751</name>
</gene>
<name>A0ABQ5BZ33_9ASTR</name>
<accession>A0ABQ5BZ33</accession>
<feature type="region of interest" description="Disordered" evidence="1">
    <location>
        <begin position="1"/>
        <end position="22"/>
    </location>
</feature>
<dbReference type="EMBL" id="BQNB010013769">
    <property type="protein sequence ID" value="GJT20045.1"/>
    <property type="molecule type" value="Genomic_DNA"/>
</dbReference>
<sequence length="82" mass="8949">MEEETEGLVFGREQQQEQHGSRTECDWFRAYGVGRVLRLVYMTQKCCPINVALSVDSFGENGQPPPSKTQLESTALAGAGAG</sequence>
<dbReference type="Proteomes" id="UP001151760">
    <property type="component" value="Unassembled WGS sequence"/>
</dbReference>
<proteinExistence type="predicted"/>
<evidence type="ECO:0000313" key="3">
    <source>
        <dbReference type="Proteomes" id="UP001151760"/>
    </source>
</evidence>
<evidence type="ECO:0000313" key="2">
    <source>
        <dbReference type="EMBL" id="GJT20045.1"/>
    </source>
</evidence>
<reference evidence="2" key="1">
    <citation type="journal article" date="2022" name="Int. J. Mol. Sci.">
        <title>Draft Genome of Tanacetum Coccineum: Genomic Comparison of Closely Related Tanacetum-Family Plants.</title>
        <authorList>
            <person name="Yamashiro T."/>
            <person name="Shiraishi A."/>
            <person name="Nakayama K."/>
            <person name="Satake H."/>
        </authorList>
    </citation>
    <scope>NUCLEOTIDE SEQUENCE</scope>
</reference>
<comment type="caution">
    <text evidence="2">The sequence shown here is derived from an EMBL/GenBank/DDBJ whole genome shotgun (WGS) entry which is preliminary data.</text>
</comment>
<keyword evidence="3" id="KW-1185">Reference proteome</keyword>
<reference evidence="2" key="2">
    <citation type="submission" date="2022-01" db="EMBL/GenBank/DDBJ databases">
        <authorList>
            <person name="Yamashiro T."/>
            <person name="Shiraishi A."/>
            <person name="Satake H."/>
            <person name="Nakayama K."/>
        </authorList>
    </citation>
    <scope>NUCLEOTIDE SEQUENCE</scope>
</reference>